<evidence type="ECO:0000256" key="4">
    <source>
        <dbReference type="ARBA" id="ARBA00022989"/>
    </source>
</evidence>
<keyword evidence="9" id="KW-1185">Reference proteome</keyword>
<protein>
    <submittedName>
        <fullName evidence="8">Cytochrome c biogenesis CcdA family protein</fullName>
    </submittedName>
</protein>
<evidence type="ECO:0000256" key="5">
    <source>
        <dbReference type="ARBA" id="ARBA00023136"/>
    </source>
</evidence>
<evidence type="ECO:0000256" key="1">
    <source>
        <dbReference type="ARBA" id="ARBA00004141"/>
    </source>
</evidence>
<feature type="transmembrane region" description="Helical" evidence="6">
    <location>
        <begin position="69"/>
        <end position="95"/>
    </location>
</feature>
<dbReference type="InterPro" id="IPR003834">
    <property type="entry name" value="Cyt_c_assmbl_TM_dom"/>
</dbReference>
<gene>
    <name evidence="8" type="ORF">ACFOZ4_00905</name>
</gene>
<name>A0ABV8LE40_9ACTN</name>
<evidence type="ECO:0000313" key="8">
    <source>
        <dbReference type="EMBL" id="MFC4129166.1"/>
    </source>
</evidence>
<evidence type="ECO:0000256" key="2">
    <source>
        <dbReference type="ARBA" id="ARBA00006143"/>
    </source>
</evidence>
<feature type="transmembrane region" description="Helical" evidence="6">
    <location>
        <begin position="12"/>
        <end position="31"/>
    </location>
</feature>
<proteinExistence type="inferred from homology"/>
<feature type="transmembrane region" description="Helical" evidence="6">
    <location>
        <begin position="221"/>
        <end position="245"/>
    </location>
</feature>
<evidence type="ECO:0000256" key="6">
    <source>
        <dbReference type="SAM" id="Phobius"/>
    </source>
</evidence>
<accession>A0ABV8LE40</accession>
<dbReference type="RefSeq" id="WP_253758880.1">
    <property type="nucleotide sequence ID" value="NZ_JAMZDZ010000001.1"/>
</dbReference>
<feature type="transmembrane region" description="Helical" evidence="6">
    <location>
        <begin position="107"/>
        <end position="127"/>
    </location>
</feature>
<comment type="similarity">
    <text evidence="2">Belongs to the DsbD family.</text>
</comment>
<evidence type="ECO:0000313" key="9">
    <source>
        <dbReference type="Proteomes" id="UP001595816"/>
    </source>
</evidence>
<feature type="domain" description="Cytochrome C biogenesis protein transmembrane" evidence="7">
    <location>
        <begin position="15"/>
        <end position="206"/>
    </location>
</feature>
<comment type="subcellular location">
    <subcellularLocation>
        <location evidence="1">Membrane</location>
        <topology evidence="1">Multi-pass membrane protein</topology>
    </subcellularLocation>
</comment>
<feature type="transmembrane region" description="Helical" evidence="6">
    <location>
        <begin position="177"/>
        <end position="200"/>
    </location>
</feature>
<evidence type="ECO:0000259" key="7">
    <source>
        <dbReference type="Pfam" id="PF02683"/>
    </source>
</evidence>
<dbReference type="EMBL" id="JBHSAY010000003">
    <property type="protein sequence ID" value="MFC4129166.1"/>
    <property type="molecule type" value="Genomic_DNA"/>
</dbReference>
<dbReference type="Pfam" id="PF02683">
    <property type="entry name" value="DsbD_TM"/>
    <property type="match status" value="1"/>
</dbReference>
<dbReference type="InterPro" id="IPR051790">
    <property type="entry name" value="Cytochrome_c-biogenesis_DsbD"/>
</dbReference>
<organism evidence="8 9">
    <name type="scientific">Hamadaea flava</name>
    <dbReference type="NCBI Taxonomy" id="1742688"/>
    <lineage>
        <taxon>Bacteria</taxon>
        <taxon>Bacillati</taxon>
        <taxon>Actinomycetota</taxon>
        <taxon>Actinomycetes</taxon>
        <taxon>Micromonosporales</taxon>
        <taxon>Micromonosporaceae</taxon>
        <taxon>Hamadaea</taxon>
    </lineage>
</organism>
<keyword evidence="5 6" id="KW-0472">Membrane</keyword>
<dbReference type="Proteomes" id="UP001595816">
    <property type="component" value="Unassembled WGS sequence"/>
</dbReference>
<sequence>MGRTFEDMATGGPLVVALLFAAVAGLVSFLSPCVLPLVPGYLSYVTGLVGADLSAALGEREGPRRRGRVLAGTALFTAGFGVVFITTTVLAARFGGKLISNARTLEIVAGVLIILFGVAMLGWIPGLQREVRIHRLPQAGLWGAPVFGAVFALSWIPCIGPTLGAVMLLGTTSGQPVRAAALATAYCLGIGAPFLALGLGMRRLAGVVKAIRRNSHWVTRIGGALLVLVGIALVTGAWGEFIIWLRATVGPGSVSL</sequence>
<keyword evidence="4 6" id="KW-1133">Transmembrane helix</keyword>
<dbReference type="PANTHER" id="PTHR31272">
    <property type="entry name" value="CYTOCHROME C-TYPE BIOGENESIS PROTEIN HI_1454-RELATED"/>
    <property type="match status" value="1"/>
</dbReference>
<dbReference type="PANTHER" id="PTHR31272:SF4">
    <property type="entry name" value="CYTOCHROME C-TYPE BIOGENESIS PROTEIN HI_1454-RELATED"/>
    <property type="match status" value="1"/>
</dbReference>
<reference evidence="9" key="1">
    <citation type="journal article" date="2019" name="Int. J. Syst. Evol. Microbiol.">
        <title>The Global Catalogue of Microorganisms (GCM) 10K type strain sequencing project: providing services to taxonomists for standard genome sequencing and annotation.</title>
        <authorList>
            <consortium name="The Broad Institute Genomics Platform"/>
            <consortium name="The Broad Institute Genome Sequencing Center for Infectious Disease"/>
            <person name="Wu L."/>
            <person name="Ma J."/>
        </authorList>
    </citation>
    <scope>NUCLEOTIDE SEQUENCE [LARGE SCALE GENOMIC DNA]</scope>
    <source>
        <strain evidence="9">CGMCC 4.7289</strain>
    </source>
</reference>
<keyword evidence="3 6" id="KW-0812">Transmembrane</keyword>
<comment type="caution">
    <text evidence="8">The sequence shown here is derived from an EMBL/GenBank/DDBJ whole genome shotgun (WGS) entry which is preliminary data.</text>
</comment>
<feature type="transmembrane region" description="Helical" evidence="6">
    <location>
        <begin position="37"/>
        <end position="57"/>
    </location>
</feature>
<evidence type="ECO:0000256" key="3">
    <source>
        <dbReference type="ARBA" id="ARBA00022692"/>
    </source>
</evidence>